<feature type="domain" description="Internalin I Ig-like" evidence="3">
    <location>
        <begin position="110"/>
        <end position="173"/>
    </location>
</feature>
<proteinExistence type="predicted"/>
<feature type="domain" description="Internalin I Ig-like" evidence="3">
    <location>
        <begin position="433"/>
        <end position="497"/>
    </location>
</feature>
<feature type="region of interest" description="Disordered" evidence="1">
    <location>
        <begin position="49"/>
        <end position="97"/>
    </location>
</feature>
<dbReference type="Pfam" id="PF18981">
    <property type="entry name" value="InlK_D3"/>
    <property type="match status" value="2"/>
</dbReference>
<feature type="compositionally biased region" description="Polar residues" evidence="1">
    <location>
        <begin position="63"/>
        <end position="78"/>
    </location>
</feature>
<sequence>MKKSTLVITLMLLVSTIMPTTSFSKTEIEENPVKESTTIDATEALQGEKIAIDKSSSDDKQETTASEVADINNTTAIKQTEKSNEEKSSPDSLDAKNSTINSVSALQAASSDAGMTYRTGETLSSTQYLEDIHATVISGQTATADFSKVNTAVAGTYPVKIQYKDSSNNVVQTLDKEIKMVVPLKMNGYDSRGNYSWTLNYFWGRYYVYADTYHQKIKVLDAITELVSPTAPDAMIHTQFPNETYYKLKLYQSNVKNVVLEGQDTVRASLPLIEDWSYNIGDYYEIHCQEAGKLVDYAIATMGNKPANADQQHMLGTSSEISGGSYLKFRMGEDGFIYVDTIKPTLNIAHTNVSLDYNASVTEEEFLELAGVTYSDNMDTVNQSGDSVTITTDFDQDTLTNSVGNKTVNIKVIDDEGNFVEKSVTVTVSATDITADDGMTYRTGETLSSNQYLEDIHATEINGLTATADLSGVNTSSVGTYTIPIQYKDSEGVVAYELESQLSIVEPIYINGISIIDASEITRYYIYADTYHQKIKVRLGTASYARFNANFGNDPYVKFSLKGQDGTVKNSVAFNGVQVPNDPTLYASVSDWDYELGDYYQIDHVEGDFRLLNEPNATIANKPYNASENNMACSSLELNNGPNDAALTLEMKESGFEYLDTMPPSATADSTLSLEYKQSMSEEEYYDAIHLSLSDNMFNPATMSADDYFTVESDYNSSITNNRSGTYPITIHVKDEAENWMQNGSTNKEITKTNNIMMKTTLPTADAVTPTKNYTLGTDVSTIDTSELVTNLDSSVSFVDDVEIVGWDSAHTPSSNTTGTKAANVLIEDDRGVQASIPVNVAINYDDSLYFAASGSNRGGVVLTLTDDNNLPTLALTAGDNDGTTAFDSSDSNAEYLSTTFYHRSSTTGPITDDTQYGTVAVNKGDKLADYVTKYDAKNIASELRYGDIIAVDYDYQDHVTRYDDSVAHDDATSGETIYYEVTKNGFELVAEPFGTVQFDQNDGPNEIAFETTRVGEGLKTIHRDEANYSFSVLDTRYQKGWKVYVGISEPLTSSAGDTLDGAIIWKSSNGTETTLTPGNAIEIGSLASTTDESKQKTTFSFGAEEGPLLKYNTSAVSAGNYATTFDWSIVDAP</sequence>
<organism evidence="4 5">
    <name type="scientific">Listeria seeligeri</name>
    <dbReference type="NCBI Taxonomy" id="1640"/>
    <lineage>
        <taxon>Bacteria</taxon>
        <taxon>Bacillati</taxon>
        <taxon>Bacillota</taxon>
        <taxon>Bacilli</taxon>
        <taxon>Bacillales</taxon>
        <taxon>Listeriaceae</taxon>
        <taxon>Listeria</taxon>
    </lineage>
</organism>
<comment type="caution">
    <text evidence="4">The sequence shown here is derived from an EMBL/GenBank/DDBJ whole genome shotgun (WGS) entry which is preliminary data.</text>
</comment>
<evidence type="ECO:0000313" key="5">
    <source>
        <dbReference type="Proteomes" id="UP000523362"/>
    </source>
</evidence>
<name>A0A7X0X2W7_LISSE</name>
<dbReference type="NCBIfam" id="NF033932">
    <property type="entry name" value="LapB_rpt_80"/>
    <property type="match status" value="1"/>
</dbReference>
<feature type="compositionally biased region" description="Basic and acidic residues" evidence="1">
    <location>
        <begin position="79"/>
        <end position="89"/>
    </location>
</feature>
<dbReference type="InterPro" id="IPR044056">
    <property type="entry name" value="InlI_Ig-like"/>
</dbReference>
<dbReference type="Proteomes" id="UP000523362">
    <property type="component" value="Unassembled WGS sequence"/>
</dbReference>
<dbReference type="EMBL" id="JAARRG010000006">
    <property type="protein sequence ID" value="MBC1486494.1"/>
    <property type="molecule type" value="Genomic_DNA"/>
</dbReference>
<feature type="compositionally biased region" description="Basic and acidic residues" evidence="1">
    <location>
        <begin position="50"/>
        <end position="62"/>
    </location>
</feature>
<reference evidence="4 5" key="1">
    <citation type="submission" date="2020-03" db="EMBL/GenBank/DDBJ databases">
        <title>Soil Listeria distribution.</title>
        <authorList>
            <person name="Liao J."/>
            <person name="Wiedmann M."/>
        </authorList>
    </citation>
    <scope>NUCLEOTIDE SEQUENCE [LARGE SCALE GENOMIC DNA]</scope>
    <source>
        <strain evidence="4 5">FSL L7-1560</strain>
    </source>
</reference>
<dbReference type="AlphaFoldDB" id="A0A7X0X2W7"/>
<gene>
    <name evidence="4" type="ORF">HB897_09670</name>
</gene>
<feature type="chain" id="PRO_5031128816" evidence="2">
    <location>
        <begin position="25"/>
        <end position="1134"/>
    </location>
</feature>
<evidence type="ECO:0000313" key="4">
    <source>
        <dbReference type="EMBL" id="MBC1486494.1"/>
    </source>
</evidence>
<evidence type="ECO:0000256" key="2">
    <source>
        <dbReference type="SAM" id="SignalP"/>
    </source>
</evidence>
<accession>A0A7X0X2W7</accession>
<dbReference type="InterPro" id="IPR013783">
    <property type="entry name" value="Ig-like_fold"/>
</dbReference>
<evidence type="ECO:0000259" key="3">
    <source>
        <dbReference type="Pfam" id="PF18981"/>
    </source>
</evidence>
<dbReference type="Gene3D" id="2.60.40.10">
    <property type="entry name" value="Immunoglobulins"/>
    <property type="match status" value="4"/>
</dbReference>
<dbReference type="RefSeq" id="WP_185383829.1">
    <property type="nucleotide sequence ID" value="NZ_JAARRG010000006.1"/>
</dbReference>
<evidence type="ECO:0000256" key="1">
    <source>
        <dbReference type="SAM" id="MobiDB-lite"/>
    </source>
</evidence>
<keyword evidence="2" id="KW-0732">Signal</keyword>
<feature type="signal peptide" evidence="2">
    <location>
        <begin position="1"/>
        <end position="24"/>
    </location>
</feature>
<protein>
    <submittedName>
        <fullName evidence="4">LapB repeat-containing protein</fullName>
    </submittedName>
</protein>